<comment type="catalytic activity">
    <reaction evidence="7 8">
        <text>D-erythrose 4-phosphate + phosphoenolpyruvate + H2O = 7-phospho-2-dehydro-3-deoxy-D-arabino-heptonate + phosphate</text>
        <dbReference type="Rhea" id="RHEA:14717"/>
        <dbReference type="ChEBI" id="CHEBI:15377"/>
        <dbReference type="ChEBI" id="CHEBI:16897"/>
        <dbReference type="ChEBI" id="CHEBI:43474"/>
        <dbReference type="ChEBI" id="CHEBI:58394"/>
        <dbReference type="ChEBI" id="CHEBI:58702"/>
        <dbReference type="EC" id="2.5.1.54"/>
    </reaction>
</comment>
<dbReference type="PANTHER" id="PTHR21225:SF6">
    <property type="entry name" value="PHOSPHO-2-DEHYDRO-3-DEOXYHEPTONATE ALDOLASE, TRP-SENSITIVE"/>
    <property type="match status" value="1"/>
</dbReference>
<evidence type="ECO:0000256" key="1">
    <source>
        <dbReference type="ARBA" id="ARBA00003726"/>
    </source>
</evidence>
<comment type="pathway">
    <text evidence="2 8">Metabolic intermediate biosynthesis; chorismate biosynthesis; chorismate from D-erythrose 4-phosphate and phosphoenolpyruvate: step 1/7.</text>
</comment>
<dbReference type="GO" id="GO:0009073">
    <property type="term" value="P:aromatic amino acid family biosynthetic process"/>
    <property type="evidence" value="ECO:0007669"/>
    <property type="project" value="UniProtKB-KW"/>
</dbReference>
<dbReference type="Proteomes" id="UP000576645">
    <property type="component" value="Unassembled WGS sequence"/>
</dbReference>
<dbReference type="SUPFAM" id="SSF51569">
    <property type="entry name" value="Aldolase"/>
    <property type="match status" value="1"/>
</dbReference>
<dbReference type="NCBIfam" id="NF009395">
    <property type="entry name" value="PRK12755.1"/>
    <property type="match status" value="1"/>
</dbReference>
<evidence type="ECO:0000256" key="8">
    <source>
        <dbReference type="PIRNR" id="PIRNR001361"/>
    </source>
</evidence>
<dbReference type="GO" id="GO:0005737">
    <property type="term" value="C:cytoplasm"/>
    <property type="evidence" value="ECO:0007669"/>
    <property type="project" value="TreeGrafter"/>
</dbReference>
<keyword evidence="6 8" id="KW-0057">Aromatic amino acid biosynthesis</keyword>
<proteinExistence type="inferred from homology"/>
<evidence type="ECO:0000313" key="10">
    <source>
        <dbReference type="EMBL" id="NOJ21261.1"/>
    </source>
</evidence>
<gene>
    <name evidence="10" type="ORF">F0238_00820</name>
</gene>
<dbReference type="EMBL" id="VTXP01000001">
    <property type="protein sequence ID" value="NOJ21261.1"/>
    <property type="molecule type" value="Genomic_DNA"/>
</dbReference>
<evidence type="ECO:0000256" key="3">
    <source>
        <dbReference type="ARBA" id="ARBA00007985"/>
    </source>
</evidence>
<accession>A0AAP6ZIW7</accession>
<dbReference type="PANTHER" id="PTHR21225">
    <property type="entry name" value="PHOSPHO-2-DEHYDRO-3-DEOXYHEPTONATE ALDOLASE DAHP SYNTHETASE"/>
    <property type="match status" value="1"/>
</dbReference>
<comment type="function">
    <text evidence="1 8">Stereospecific condensation of phosphoenolpyruvate (PEP) and D-erythrose-4-phosphate (E4P) giving rise to 3-deoxy-D-arabino-heptulosonate-7-phosphate (DAHP).</text>
</comment>
<dbReference type="InterPro" id="IPR013785">
    <property type="entry name" value="Aldolase_TIM"/>
</dbReference>
<dbReference type="GO" id="GO:0008652">
    <property type="term" value="P:amino acid biosynthetic process"/>
    <property type="evidence" value="ECO:0007669"/>
    <property type="project" value="UniProtKB-KW"/>
</dbReference>
<dbReference type="Gene3D" id="3.20.20.70">
    <property type="entry name" value="Aldolase class I"/>
    <property type="match status" value="1"/>
</dbReference>
<dbReference type="PIRSF" id="PIRSF001361">
    <property type="entry name" value="DAHP_synthase"/>
    <property type="match status" value="1"/>
</dbReference>
<sequence>MSMLSNIFHAKSFTPLPSFKEIRSPIGMSQRRFIHQQREQIQQILEGRDPRLLVIVGPCSIHDPNAALEYANKLAAIQREFAPTLKIVMRTYFEKPRTRVGWKGFVVDPDLDGQHNIAQGIKLTRELLASILDLQLPTATEFLDPNFAPYFADMICWGAIGARTTESQPHRQLVSGLRCPVGFKNSTDGNIDIAVDAIHASRMPHSFIQCGDDGTHVVVHSEGNQHGHLILRGGHSPNYAQSHIQAAASTLKRNDLAAKLVVDFSHGNSQKVAQNQLKVADDIAEQIRSGDDHIAGVMCESFLQSGQQSVHQRPFNYGQSITDECLNWQDTVHLLRVLHHACLDRMKLRQPATA</sequence>
<evidence type="ECO:0000256" key="4">
    <source>
        <dbReference type="ARBA" id="ARBA00022605"/>
    </source>
</evidence>
<keyword evidence="4 8" id="KW-0028">Amino-acid biosynthesis</keyword>
<comment type="similarity">
    <text evidence="3 8">Belongs to the class-I DAHP synthase family.</text>
</comment>
<keyword evidence="5 8" id="KW-0808">Transferase</keyword>
<evidence type="ECO:0000256" key="7">
    <source>
        <dbReference type="ARBA" id="ARBA00047508"/>
    </source>
</evidence>
<dbReference type="RefSeq" id="WP_031342651.1">
    <property type="nucleotide sequence ID" value="NZ_JAJENQ010000001.1"/>
</dbReference>
<dbReference type="InterPro" id="IPR006218">
    <property type="entry name" value="DAHP1/KDSA"/>
</dbReference>
<dbReference type="EC" id="2.5.1.54" evidence="8"/>
<dbReference type="InterPro" id="IPR006219">
    <property type="entry name" value="DAHP_synth_1"/>
</dbReference>
<dbReference type="NCBIfam" id="TIGR00034">
    <property type="entry name" value="aroFGH"/>
    <property type="match status" value="1"/>
</dbReference>
<comment type="caution">
    <text evidence="10">The sequence shown here is derived from an EMBL/GenBank/DDBJ whole genome shotgun (WGS) entry which is preliminary data.</text>
</comment>
<evidence type="ECO:0000256" key="6">
    <source>
        <dbReference type="ARBA" id="ARBA00023141"/>
    </source>
</evidence>
<feature type="domain" description="DAHP synthetase I/KDSA" evidence="9">
    <location>
        <begin position="42"/>
        <end position="335"/>
    </location>
</feature>
<evidence type="ECO:0000313" key="11">
    <source>
        <dbReference type="Proteomes" id="UP000576645"/>
    </source>
</evidence>
<evidence type="ECO:0000259" key="9">
    <source>
        <dbReference type="Pfam" id="PF00793"/>
    </source>
</evidence>
<dbReference type="GO" id="GO:0003849">
    <property type="term" value="F:3-deoxy-7-phosphoheptulonate synthase activity"/>
    <property type="evidence" value="ECO:0007669"/>
    <property type="project" value="UniProtKB-EC"/>
</dbReference>
<evidence type="ECO:0000256" key="2">
    <source>
        <dbReference type="ARBA" id="ARBA00004688"/>
    </source>
</evidence>
<reference evidence="10 11" key="1">
    <citation type="submission" date="2019-09" db="EMBL/GenBank/DDBJ databases">
        <title>Draft genome sequencing and comparative genomics of hatchery-associated Vibrios.</title>
        <authorList>
            <person name="Kehlet-Delgado H."/>
            <person name="Mueller R.S."/>
        </authorList>
    </citation>
    <scope>NUCLEOTIDE SEQUENCE [LARGE SCALE GENOMIC DNA]</scope>
    <source>
        <strain evidence="10 11">09-121-3</strain>
    </source>
</reference>
<protein>
    <recommendedName>
        <fullName evidence="8">Phospho-2-dehydro-3-deoxyheptonate aldolase</fullName>
        <ecNumber evidence="8">2.5.1.54</ecNumber>
    </recommendedName>
</protein>
<evidence type="ECO:0000256" key="5">
    <source>
        <dbReference type="ARBA" id="ARBA00022679"/>
    </source>
</evidence>
<name>A0AAP6ZIW7_9VIBR</name>
<dbReference type="AlphaFoldDB" id="A0AAP6ZIW7"/>
<organism evidence="10 11">
    <name type="scientific">Vibrio coralliilyticus</name>
    <dbReference type="NCBI Taxonomy" id="190893"/>
    <lineage>
        <taxon>Bacteria</taxon>
        <taxon>Pseudomonadati</taxon>
        <taxon>Pseudomonadota</taxon>
        <taxon>Gammaproteobacteria</taxon>
        <taxon>Vibrionales</taxon>
        <taxon>Vibrionaceae</taxon>
        <taxon>Vibrio</taxon>
    </lineage>
</organism>
<dbReference type="Pfam" id="PF00793">
    <property type="entry name" value="DAHP_synth_1"/>
    <property type="match status" value="1"/>
</dbReference>